<protein>
    <submittedName>
        <fullName evidence="10">Disease resistance family protein</fullName>
    </submittedName>
</protein>
<keyword evidence="3" id="KW-0677">Repeat</keyword>
<feature type="domain" description="NB-ARC" evidence="6">
    <location>
        <begin position="171"/>
        <end position="338"/>
    </location>
</feature>
<dbReference type="Pfam" id="PF00931">
    <property type="entry name" value="NB-ARC"/>
    <property type="match status" value="1"/>
</dbReference>
<dbReference type="EMBL" id="JAMFTS010000002">
    <property type="protein sequence ID" value="KAJ4789537.1"/>
    <property type="molecule type" value="Genomic_DNA"/>
</dbReference>
<dbReference type="InterPro" id="IPR027417">
    <property type="entry name" value="P-loop_NTPase"/>
</dbReference>
<sequence>MAESAVKFVLSKLGDMIVKEAQHLGSVGEKVKWAQTELMDIQCYLKDADSKRRKGDARAENWLNQLRDIAYRIEDATDTFYLEVEDNRQNDPSFLHKLKKLCHKPMEVPVLHKLATDLDDIKKVLEGISNSKAVYSIDPLQDGGKGNTIVMPFRRAAYQDVDETEVVGLDADKNKILKLLRYEETPRRAVITIVGTGGLGKTTLAQMVYKSAKADFKYHIMLSVSEQFSLTDLLRKMLSKLKYSVPKKQDVGALISELKDLLTSRRYLIILDDVWGPVLWNQLKDALPDVKNGSRVLMTSRFIDVAKSANPDPRMPPYELDFLSDEHSLDLFLRKAIPYEESDEKCPSDLIELANALSKKCKGLPLALIVLGGIISTKDQTYHAWKGVLDTMDWHLDGKDCMNVLAMSYEDMPYYLKSCFLYLASFPEDYEITATRLVNMWVAEGFIPQQDRKTMEETSKDCLEQLFQRSMIQVSSRSPNGSIKYCRVHDLLRDLAMHQAGKENFVTVFPQPQGINHPSKLATRRASLQSCSPHLIECLGPYTRSLLWFGHNNSVPSYSEFKLLRVLEIVGVNMSHVTNLKGLDKLIHLKYLGFKNCFQLNVSTSSFGRLKNLQTLDLRGTSMQQSPMGLWTICTLRHVLTGKWSCSGLPSRGDFINLQTLKWVCVMETWLSHVPGLSNLRTLGLSNPYTEWWDPVPNLLGTLTSLVSLGIRTHSENHIPKEIIYPRALANYQNLQNLYLDGVWSENVTLEAGSFPPNLVKLTLMGSNFRQDPMMELGKLKSLKKLRLDHIYKGMQMICQEGFTVLESLILNERLDVFTIAKGAMPKLKYLGYSTIFVKKLEVPPELKHSTSIVNLQYKKFLSW</sequence>
<dbReference type="InterPro" id="IPR042197">
    <property type="entry name" value="Apaf_helical"/>
</dbReference>
<accession>A0AAV8FEX8</accession>
<name>A0AAV8FEX8_9POAL</name>
<keyword evidence="5" id="KW-0611">Plant defense</keyword>
<dbReference type="Gene3D" id="1.10.8.430">
    <property type="entry name" value="Helical domain of apoptotic protease-activating factors"/>
    <property type="match status" value="1"/>
</dbReference>
<dbReference type="InterPro" id="IPR044974">
    <property type="entry name" value="Disease_R_plants"/>
</dbReference>
<evidence type="ECO:0000256" key="1">
    <source>
        <dbReference type="ARBA" id="ARBA00008894"/>
    </source>
</evidence>
<dbReference type="PRINTS" id="PR00364">
    <property type="entry name" value="DISEASERSIST"/>
</dbReference>
<comment type="similarity">
    <text evidence="1">Belongs to the disease resistance NB-LRR family.</text>
</comment>
<dbReference type="GO" id="GO:0002758">
    <property type="term" value="P:innate immune response-activating signaling pathway"/>
    <property type="evidence" value="ECO:0007669"/>
    <property type="project" value="UniProtKB-ARBA"/>
</dbReference>
<evidence type="ECO:0000259" key="8">
    <source>
        <dbReference type="Pfam" id="PF23559"/>
    </source>
</evidence>
<comment type="caution">
    <text evidence="10">The sequence shown here is derived from an EMBL/GenBank/DDBJ whole genome shotgun (WGS) entry which is preliminary data.</text>
</comment>
<dbReference type="Gene3D" id="3.80.10.10">
    <property type="entry name" value="Ribonuclease Inhibitor"/>
    <property type="match status" value="1"/>
</dbReference>
<evidence type="ECO:0000259" key="9">
    <source>
        <dbReference type="Pfam" id="PF23598"/>
    </source>
</evidence>
<dbReference type="GO" id="GO:0043531">
    <property type="term" value="F:ADP binding"/>
    <property type="evidence" value="ECO:0007669"/>
    <property type="project" value="InterPro"/>
</dbReference>
<dbReference type="Gene3D" id="3.40.50.300">
    <property type="entry name" value="P-loop containing nucleotide triphosphate hydrolases"/>
    <property type="match status" value="1"/>
</dbReference>
<dbReference type="Gene3D" id="1.10.10.10">
    <property type="entry name" value="Winged helix-like DNA-binding domain superfamily/Winged helix DNA-binding domain"/>
    <property type="match status" value="1"/>
</dbReference>
<keyword evidence="2" id="KW-0433">Leucine-rich repeat</keyword>
<dbReference type="PANTHER" id="PTHR23155">
    <property type="entry name" value="DISEASE RESISTANCE PROTEIN RP"/>
    <property type="match status" value="1"/>
</dbReference>
<reference evidence="10" key="1">
    <citation type="submission" date="2022-08" db="EMBL/GenBank/DDBJ databases">
        <authorList>
            <person name="Marques A."/>
        </authorList>
    </citation>
    <scope>NUCLEOTIDE SEQUENCE</scope>
    <source>
        <strain evidence="10">RhyPub2mFocal</strain>
        <tissue evidence="10">Leaves</tissue>
    </source>
</reference>
<dbReference type="InterPro" id="IPR055414">
    <property type="entry name" value="LRR_R13L4/SHOC2-like"/>
</dbReference>
<evidence type="ECO:0000256" key="5">
    <source>
        <dbReference type="ARBA" id="ARBA00022821"/>
    </source>
</evidence>
<feature type="domain" description="Disease resistance protein winged helix" evidence="8">
    <location>
        <begin position="426"/>
        <end position="496"/>
    </location>
</feature>
<dbReference type="GO" id="GO:0009626">
    <property type="term" value="P:plant-type hypersensitive response"/>
    <property type="evidence" value="ECO:0007669"/>
    <property type="project" value="UniProtKB-ARBA"/>
</dbReference>
<dbReference type="Pfam" id="PF23598">
    <property type="entry name" value="LRR_14"/>
    <property type="match status" value="1"/>
</dbReference>
<dbReference type="Pfam" id="PF18052">
    <property type="entry name" value="Rx_N"/>
    <property type="match status" value="1"/>
</dbReference>
<evidence type="ECO:0000256" key="3">
    <source>
        <dbReference type="ARBA" id="ARBA00022737"/>
    </source>
</evidence>
<dbReference type="PANTHER" id="PTHR23155:SF1205">
    <property type="entry name" value="DISEASE RESISTANCE PROTEIN RPM1"/>
    <property type="match status" value="1"/>
</dbReference>
<evidence type="ECO:0000259" key="7">
    <source>
        <dbReference type="Pfam" id="PF18052"/>
    </source>
</evidence>
<dbReference type="InterPro" id="IPR036388">
    <property type="entry name" value="WH-like_DNA-bd_sf"/>
</dbReference>
<dbReference type="FunFam" id="3.40.50.300:FF:001091">
    <property type="entry name" value="Probable disease resistance protein At1g61300"/>
    <property type="match status" value="1"/>
</dbReference>
<dbReference type="InterPro" id="IPR002182">
    <property type="entry name" value="NB-ARC"/>
</dbReference>
<dbReference type="FunFam" id="1.10.10.10:FF:000322">
    <property type="entry name" value="Probable disease resistance protein At1g63360"/>
    <property type="match status" value="1"/>
</dbReference>
<gene>
    <name evidence="10" type="ORF">LUZ62_040783</name>
</gene>
<dbReference type="Proteomes" id="UP001140206">
    <property type="component" value="Chromosome 2"/>
</dbReference>
<evidence type="ECO:0000313" key="10">
    <source>
        <dbReference type="EMBL" id="KAJ4789537.1"/>
    </source>
</evidence>
<dbReference type="CDD" id="cd14798">
    <property type="entry name" value="RX-CC_like"/>
    <property type="match status" value="1"/>
</dbReference>
<dbReference type="Gene3D" id="1.20.5.4130">
    <property type="match status" value="1"/>
</dbReference>
<feature type="domain" description="Disease resistance N-terminal" evidence="7">
    <location>
        <begin position="5"/>
        <end position="90"/>
    </location>
</feature>
<evidence type="ECO:0000313" key="11">
    <source>
        <dbReference type="Proteomes" id="UP001140206"/>
    </source>
</evidence>
<evidence type="ECO:0000259" key="6">
    <source>
        <dbReference type="Pfam" id="PF00931"/>
    </source>
</evidence>
<keyword evidence="11" id="KW-1185">Reference proteome</keyword>
<evidence type="ECO:0000256" key="2">
    <source>
        <dbReference type="ARBA" id="ARBA00022614"/>
    </source>
</evidence>
<dbReference type="InterPro" id="IPR058922">
    <property type="entry name" value="WHD_DRP"/>
</dbReference>
<dbReference type="InterPro" id="IPR041118">
    <property type="entry name" value="Rx_N"/>
</dbReference>
<dbReference type="InterPro" id="IPR032675">
    <property type="entry name" value="LRR_dom_sf"/>
</dbReference>
<dbReference type="SUPFAM" id="SSF52058">
    <property type="entry name" value="L domain-like"/>
    <property type="match status" value="1"/>
</dbReference>
<dbReference type="GO" id="GO:0042742">
    <property type="term" value="P:defense response to bacterium"/>
    <property type="evidence" value="ECO:0007669"/>
    <property type="project" value="UniProtKB-ARBA"/>
</dbReference>
<dbReference type="InterPro" id="IPR038005">
    <property type="entry name" value="RX-like_CC"/>
</dbReference>
<proteinExistence type="inferred from homology"/>
<dbReference type="AlphaFoldDB" id="A0AAV8FEX8"/>
<keyword evidence="4" id="KW-0547">Nucleotide-binding</keyword>
<dbReference type="SUPFAM" id="SSF52540">
    <property type="entry name" value="P-loop containing nucleoside triphosphate hydrolases"/>
    <property type="match status" value="1"/>
</dbReference>
<dbReference type="Pfam" id="PF23559">
    <property type="entry name" value="WHD_DRP"/>
    <property type="match status" value="1"/>
</dbReference>
<organism evidence="10 11">
    <name type="scientific">Rhynchospora pubera</name>
    <dbReference type="NCBI Taxonomy" id="906938"/>
    <lineage>
        <taxon>Eukaryota</taxon>
        <taxon>Viridiplantae</taxon>
        <taxon>Streptophyta</taxon>
        <taxon>Embryophyta</taxon>
        <taxon>Tracheophyta</taxon>
        <taxon>Spermatophyta</taxon>
        <taxon>Magnoliopsida</taxon>
        <taxon>Liliopsida</taxon>
        <taxon>Poales</taxon>
        <taxon>Cyperaceae</taxon>
        <taxon>Cyperoideae</taxon>
        <taxon>Rhynchosporeae</taxon>
        <taxon>Rhynchospora</taxon>
    </lineage>
</organism>
<evidence type="ECO:0000256" key="4">
    <source>
        <dbReference type="ARBA" id="ARBA00022741"/>
    </source>
</evidence>
<feature type="domain" description="Disease resistance R13L4/SHOC-2-like LRR" evidence="9">
    <location>
        <begin position="544"/>
        <end position="842"/>
    </location>
</feature>